<sequence length="170" mass="17968">MSESGLGQFLDAIDKLPAFNGIAFRGLAAGEVEPPPLGVVTGVLAASRDARVASENFTAGRLLVLLNRTGRDVSMFAERPADAEIVVRPGSVWHRLTEFETPGIAAPLLVLEELDVADVTASPTEWGDTLAELTARVTRAVQQSLAAAPNEIGSPGKFVGPWPAQVAERR</sequence>
<evidence type="ECO:0000313" key="2">
    <source>
        <dbReference type="Proteomes" id="UP001316189"/>
    </source>
</evidence>
<keyword evidence="2" id="KW-1185">Reference proteome</keyword>
<evidence type="ECO:0000313" key="1">
    <source>
        <dbReference type="EMBL" id="UUI75272.1"/>
    </source>
</evidence>
<name>A0ABY5KXP3_9CELL</name>
<proteinExistence type="predicted"/>
<protein>
    <submittedName>
        <fullName evidence="1">Uncharacterized protein</fullName>
    </submittedName>
</protein>
<gene>
    <name evidence="1" type="ORF">NP064_16165</name>
</gene>
<accession>A0ABY5KXP3</accession>
<reference evidence="1 2" key="1">
    <citation type="submission" date="2022-07" db="EMBL/GenBank/DDBJ databases">
        <title>Novel species in genus cellulomonas.</title>
        <authorList>
            <person name="Ye L."/>
        </authorList>
    </citation>
    <scope>NUCLEOTIDE SEQUENCE [LARGE SCALE GENOMIC DNA]</scope>
    <source>
        <strain evidence="2">zg-Y338</strain>
    </source>
</reference>
<dbReference type="EMBL" id="CP101988">
    <property type="protein sequence ID" value="UUI75272.1"/>
    <property type="molecule type" value="Genomic_DNA"/>
</dbReference>
<dbReference type="Proteomes" id="UP001316189">
    <property type="component" value="Chromosome"/>
</dbReference>
<organism evidence="1 2">
    <name type="scientific">Cellulomonas chengniuliangii</name>
    <dbReference type="NCBI Taxonomy" id="2968084"/>
    <lineage>
        <taxon>Bacteria</taxon>
        <taxon>Bacillati</taxon>
        <taxon>Actinomycetota</taxon>
        <taxon>Actinomycetes</taxon>
        <taxon>Micrococcales</taxon>
        <taxon>Cellulomonadaceae</taxon>
        <taxon>Cellulomonas</taxon>
    </lineage>
</organism>
<dbReference type="RefSeq" id="WP_227568649.1">
    <property type="nucleotide sequence ID" value="NZ_CP101988.1"/>
</dbReference>